<proteinExistence type="inferred from homology"/>
<dbReference type="CDD" id="cd05254">
    <property type="entry name" value="dTDP_HR_like_SDR_e"/>
    <property type="match status" value="1"/>
</dbReference>
<dbReference type="EMBL" id="CP130318">
    <property type="protein sequence ID" value="WNQ10823.1"/>
    <property type="molecule type" value="Genomic_DNA"/>
</dbReference>
<dbReference type="GO" id="GO:0019305">
    <property type="term" value="P:dTDP-rhamnose biosynthetic process"/>
    <property type="evidence" value="ECO:0007669"/>
    <property type="project" value="TreeGrafter"/>
</dbReference>
<dbReference type="InterPro" id="IPR005913">
    <property type="entry name" value="dTDP_dehydrorham_reduct"/>
</dbReference>
<dbReference type="GO" id="GO:0005829">
    <property type="term" value="C:cytosol"/>
    <property type="evidence" value="ECO:0007669"/>
    <property type="project" value="TreeGrafter"/>
</dbReference>
<dbReference type="Proteomes" id="UP001305702">
    <property type="component" value="Chromosome"/>
</dbReference>
<dbReference type="PANTHER" id="PTHR10491">
    <property type="entry name" value="DTDP-4-DEHYDRORHAMNOSE REDUCTASE"/>
    <property type="match status" value="1"/>
</dbReference>
<keyword evidence="5" id="KW-1185">Reference proteome</keyword>
<accession>A0AA96LCT3</accession>
<evidence type="ECO:0000313" key="5">
    <source>
        <dbReference type="Proteomes" id="UP001305702"/>
    </source>
</evidence>
<dbReference type="PANTHER" id="PTHR10491:SF4">
    <property type="entry name" value="METHIONINE ADENOSYLTRANSFERASE 2 SUBUNIT BETA"/>
    <property type="match status" value="1"/>
</dbReference>
<keyword evidence="2" id="KW-0521">NADP</keyword>
<evidence type="ECO:0000259" key="3">
    <source>
        <dbReference type="Pfam" id="PF04321"/>
    </source>
</evidence>
<comment type="function">
    <text evidence="2">Catalyzes the reduction of dTDP-6-deoxy-L-lyxo-4-hexulose to yield dTDP-L-rhamnose.</text>
</comment>
<dbReference type="Gene3D" id="3.90.25.10">
    <property type="entry name" value="UDP-galactose 4-epimerase, domain 1"/>
    <property type="match status" value="1"/>
</dbReference>
<dbReference type="Gene3D" id="3.40.50.720">
    <property type="entry name" value="NAD(P)-binding Rossmann-like Domain"/>
    <property type="match status" value="1"/>
</dbReference>
<gene>
    <name evidence="4" type="primary">rfbD</name>
    <name evidence="4" type="ORF">MJA45_24910</name>
</gene>
<evidence type="ECO:0000313" key="4">
    <source>
        <dbReference type="EMBL" id="WNQ10823.1"/>
    </source>
</evidence>
<dbReference type="EC" id="1.1.1.133" evidence="2"/>
<feature type="domain" description="RmlD-like substrate binding" evidence="3">
    <location>
        <begin position="5"/>
        <end position="282"/>
    </location>
</feature>
<dbReference type="InterPro" id="IPR029903">
    <property type="entry name" value="RmlD-like-bd"/>
</dbReference>
<organism evidence="4 5">
    <name type="scientific">Paenibacillus aurantius</name>
    <dbReference type="NCBI Taxonomy" id="2918900"/>
    <lineage>
        <taxon>Bacteria</taxon>
        <taxon>Bacillati</taxon>
        <taxon>Bacillota</taxon>
        <taxon>Bacilli</taxon>
        <taxon>Bacillales</taxon>
        <taxon>Paenibacillaceae</taxon>
        <taxon>Paenibacillus</taxon>
    </lineage>
</organism>
<dbReference type="Pfam" id="PF04321">
    <property type="entry name" value="RmlD_sub_bind"/>
    <property type="match status" value="1"/>
</dbReference>
<dbReference type="KEGG" id="paun:MJA45_24910"/>
<dbReference type="AlphaFoldDB" id="A0AA96LCT3"/>
<dbReference type="GO" id="GO:0008831">
    <property type="term" value="F:dTDP-4-dehydrorhamnose reductase activity"/>
    <property type="evidence" value="ECO:0007669"/>
    <property type="project" value="UniProtKB-EC"/>
</dbReference>
<evidence type="ECO:0000256" key="1">
    <source>
        <dbReference type="ARBA" id="ARBA00010944"/>
    </source>
</evidence>
<comment type="similarity">
    <text evidence="1 2">Belongs to the dTDP-4-dehydrorhamnose reductase family.</text>
</comment>
<dbReference type="RefSeq" id="WP_315604597.1">
    <property type="nucleotide sequence ID" value="NZ_CP130318.1"/>
</dbReference>
<dbReference type="NCBIfam" id="TIGR01214">
    <property type="entry name" value="rmlD"/>
    <property type="match status" value="1"/>
</dbReference>
<name>A0AA96LCT3_9BACL</name>
<evidence type="ECO:0000256" key="2">
    <source>
        <dbReference type="RuleBase" id="RU364082"/>
    </source>
</evidence>
<dbReference type="InterPro" id="IPR036291">
    <property type="entry name" value="NAD(P)-bd_dom_sf"/>
</dbReference>
<dbReference type="SUPFAM" id="SSF51735">
    <property type="entry name" value="NAD(P)-binding Rossmann-fold domains"/>
    <property type="match status" value="1"/>
</dbReference>
<comment type="pathway">
    <text evidence="2">Carbohydrate biosynthesis; dTDP-L-rhamnose biosynthesis.</text>
</comment>
<dbReference type="FunFam" id="3.40.50.720:FF:000159">
    <property type="entry name" value="dTDP-4-dehydrorhamnose reductase"/>
    <property type="match status" value="1"/>
</dbReference>
<protein>
    <recommendedName>
        <fullName evidence="2">dTDP-4-dehydrorhamnose reductase</fullName>
        <ecNumber evidence="2">1.1.1.133</ecNumber>
    </recommendedName>
</protein>
<keyword evidence="2 4" id="KW-0560">Oxidoreductase</keyword>
<reference evidence="4 5" key="1">
    <citation type="submission" date="2022-02" db="EMBL/GenBank/DDBJ databases">
        <title>Paenibacillus sp. MBLB1776 Whole Genome Shotgun Sequencing.</title>
        <authorList>
            <person name="Hwang C.Y."/>
            <person name="Cho E.-S."/>
            <person name="Seo M.-J."/>
        </authorList>
    </citation>
    <scope>NUCLEOTIDE SEQUENCE [LARGE SCALE GENOMIC DNA]</scope>
    <source>
        <strain evidence="4 5">MBLB1776</strain>
    </source>
</reference>
<sequence length="295" mass="32626">MAKGKVIVTGANGQLGVDLVKTLKGLGYEVYGMGREELDFSYAEQVDWAFRRIRPDVVIHAGAYTKVDQAEKEPAEAFRVNGFGTRHVASAAEEVGAKLVYVSTDYVFDGESGEPYGEEALTNPLNVYGQTKLAGEKFVRAVHSRSFIVRTSWVFGAHGPNFVKTMLRLGAERDTVSVVGDQIGCPTYTVDLANCIARLIETESYGTYHVSNTDSCSWYEFAQRIFDKAGTPVRVEPITTAEFPRPAKRPAHSVLEHGMLRKNGFPDLRSWREALDAFFEELLAEAEQAPVTRSS</sequence>